<evidence type="ECO:0000256" key="4">
    <source>
        <dbReference type="ARBA" id="ARBA00016612"/>
    </source>
</evidence>
<dbReference type="GO" id="GO:0008137">
    <property type="term" value="F:NADH dehydrogenase (ubiquinone) activity"/>
    <property type="evidence" value="ECO:0007669"/>
    <property type="project" value="UniProtKB-EC"/>
</dbReference>
<keyword evidence="11 15" id="KW-0520">NAD</keyword>
<keyword evidence="13 15" id="KW-0496">Mitochondrion</keyword>
<organism evidence="16">
    <name type="scientific">Aphelasterias japonica</name>
    <dbReference type="NCBI Taxonomy" id="194597"/>
    <lineage>
        <taxon>Eukaryota</taxon>
        <taxon>Metazoa</taxon>
        <taxon>Echinodermata</taxon>
        <taxon>Eleutherozoa</taxon>
        <taxon>Asterozoa</taxon>
        <taxon>Asteroidea</taxon>
        <taxon>Forcipulatacea</taxon>
        <taxon>Forcipulatida</taxon>
        <taxon>Asteriidae</taxon>
        <taxon>Aphelasterias</taxon>
    </lineage>
</organism>
<dbReference type="RefSeq" id="YP_009110240.1">
    <property type="nucleotide sequence ID" value="NC_025766.1"/>
</dbReference>
<dbReference type="GO" id="GO:0005743">
    <property type="term" value="C:mitochondrial inner membrane"/>
    <property type="evidence" value="ECO:0007669"/>
    <property type="project" value="UniProtKB-SubCell"/>
</dbReference>
<keyword evidence="14 15" id="KW-0472">Membrane</keyword>
<geneLocation type="mitochondrion" evidence="16"/>
<dbReference type="EC" id="7.1.1.2" evidence="3 15"/>
<dbReference type="InterPro" id="IPR001133">
    <property type="entry name" value="NADH_UbQ_OxRdtase_chain4L/K"/>
</dbReference>
<dbReference type="GO" id="GO:0042773">
    <property type="term" value="P:ATP synthesis coupled electron transport"/>
    <property type="evidence" value="ECO:0007669"/>
    <property type="project" value="UniProtKB-UniRule"/>
</dbReference>
<evidence type="ECO:0000256" key="9">
    <source>
        <dbReference type="ARBA" id="ARBA00022982"/>
    </source>
</evidence>
<accession>A0A0A0VB32</accession>
<dbReference type="EMBL" id="KM244709">
    <property type="protein sequence ID" value="AIW65062.1"/>
    <property type="molecule type" value="Genomic_DNA"/>
</dbReference>
<feature type="transmembrane region" description="Helical" evidence="15">
    <location>
        <begin position="6"/>
        <end position="22"/>
    </location>
</feature>
<evidence type="ECO:0000256" key="14">
    <source>
        <dbReference type="ARBA" id="ARBA00023136"/>
    </source>
</evidence>
<evidence type="ECO:0000256" key="7">
    <source>
        <dbReference type="ARBA" id="ARBA00022692"/>
    </source>
</evidence>
<evidence type="ECO:0000256" key="11">
    <source>
        <dbReference type="ARBA" id="ARBA00023027"/>
    </source>
</evidence>
<protein>
    <recommendedName>
        <fullName evidence="4 15">NADH-ubiquinone oxidoreductase chain 4L</fullName>
        <ecNumber evidence="3 15">7.1.1.2</ecNumber>
    </recommendedName>
</protein>
<keyword evidence="10 15" id="KW-1133">Transmembrane helix</keyword>
<keyword evidence="7 15" id="KW-0812">Transmembrane</keyword>
<evidence type="ECO:0000313" key="16">
    <source>
        <dbReference type="EMBL" id="AIW65062.1"/>
    </source>
</evidence>
<dbReference type="PANTHER" id="PTHR11434">
    <property type="entry name" value="NADH-UBIQUINONE OXIDOREDUCTASE SUBUNIT ND4L"/>
    <property type="match status" value="1"/>
</dbReference>
<evidence type="ECO:0000256" key="1">
    <source>
        <dbReference type="ARBA" id="ARBA00004225"/>
    </source>
</evidence>
<dbReference type="InterPro" id="IPR039428">
    <property type="entry name" value="NUOK/Mnh_C1-like"/>
</dbReference>
<evidence type="ECO:0000256" key="10">
    <source>
        <dbReference type="ARBA" id="ARBA00022989"/>
    </source>
</evidence>
<keyword evidence="5 15" id="KW-0813">Transport</keyword>
<evidence type="ECO:0000256" key="8">
    <source>
        <dbReference type="ARBA" id="ARBA00022967"/>
    </source>
</evidence>
<dbReference type="GO" id="GO:0016651">
    <property type="term" value="F:oxidoreductase activity, acting on NAD(P)H"/>
    <property type="evidence" value="ECO:0007669"/>
    <property type="project" value="InterPro"/>
</dbReference>
<keyword evidence="9 15" id="KW-0249">Electron transport</keyword>
<evidence type="ECO:0000256" key="15">
    <source>
        <dbReference type="RuleBase" id="RU004419"/>
    </source>
</evidence>
<feature type="transmembrane region" description="Helical" evidence="15">
    <location>
        <begin position="29"/>
        <end position="49"/>
    </location>
</feature>
<dbReference type="CTD" id="4539"/>
<keyword evidence="15" id="KW-0999">Mitochondrion inner membrane</keyword>
<comment type="subcellular location">
    <subcellularLocation>
        <location evidence="15">Mitochondrion inner membrane</location>
        <topology evidence="15">Multi-pass membrane protein</topology>
    </subcellularLocation>
    <subcellularLocation>
        <location evidence="1">Mitochondrion membrane</location>
        <topology evidence="1">Multi-pass membrane protein</topology>
    </subcellularLocation>
</comment>
<comment type="function">
    <text evidence="15">Core subunit of the mitochondrial membrane respiratory chain NADH dehydrogenase (Complex I) which catalyzes electron transfer from NADH through the respiratory chain, using ubiquinone as an electron acceptor.</text>
</comment>
<dbReference type="AlphaFoldDB" id="A0A0A0VB32"/>
<gene>
    <name evidence="16" type="primary">ND4L</name>
</gene>
<keyword evidence="8 15" id="KW-1278">Translocase</keyword>
<reference evidence="16" key="1">
    <citation type="journal article" date="2014" name="Nucleic Acids Res.">
        <title>Multiplex sequencing of pooled mitochondrial genomes-a crucial step toward biodiversity analysis using mito-metagenomics.</title>
        <authorList>
            <person name="Tang M."/>
            <person name="Tan M."/>
            <person name="Meng G."/>
            <person name="Yang S."/>
            <person name="Su X."/>
            <person name="Liu S."/>
            <person name="Song W."/>
            <person name="Li Y."/>
            <person name="Wu Q."/>
            <person name="Zhang A."/>
            <person name="Zhou X."/>
        </authorList>
    </citation>
    <scope>NUCLEOTIDE SEQUENCE</scope>
</reference>
<dbReference type="GO" id="GO:0030964">
    <property type="term" value="C:NADH dehydrogenase complex"/>
    <property type="evidence" value="ECO:0007669"/>
    <property type="project" value="TreeGrafter"/>
</dbReference>
<keyword evidence="6 15" id="KW-0679">Respiratory chain</keyword>
<dbReference type="Pfam" id="PF00420">
    <property type="entry name" value="Oxidored_q2"/>
    <property type="match status" value="1"/>
</dbReference>
<evidence type="ECO:0000256" key="12">
    <source>
        <dbReference type="ARBA" id="ARBA00023075"/>
    </source>
</evidence>
<comment type="catalytic activity">
    <reaction evidence="15">
        <text>a ubiquinone + NADH + 5 H(+)(in) = a ubiquinol + NAD(+) + 4 H(+)(out)</text>
        <dbReference type="Rhea" id="RHEA:29091"/>
        <dbReference type="Rhea" id="RHEA-COMP:9565"/>
        <dbReference type="Rhea" id="RHEA-COMP:9566"/>
        <dbReference type="ChEBI" id="CHEBI:15378"/>
        <dbReference type="ChEBI" id="CHEBI:16389"/>
        <dbReference type="ChEBI" id="CHEBI:17976"/>
        <dbReference type="ChEBI" id="CHEBI:57540"/>
        <dbReference type="ChEBI" id="CHEBI:57945"/>
        <dbReference type="EC" id="7.1.1.2"/>
    </reaction>
</comment>
<dbReference type="PANTHER" id="PTHR11434:SF0">
    <property type="entry name" value="NADH-UBIQUINONE OXIDOREDUCTASE CHAIN 4L"/>
    <property type="match status" value="1"/>
</dbReference>
<feature type="transmembrane region" description="Helical" evidence="15">
    <location>
        <begin position="61"/>
        <end position="81"/>
    </location>
</feature>
<dbReference type="Gene3D" id="1.10.287.3510">
    <property type="match status" value="1"/>
</dbReference>
<comment type="similarity">
    <text evidence="2 15">Belongs to the complex I subunit 4L family.</text>
</comment>
<proteinExistence type="inferred from homology"/>
<evidence type="ECO:0000256" key="3">
    <source>
        <dbReference type="ARBA" id="ARBA00012944"/>
    </source>
</evidence>
<evidence type="ECO:0000256" key="5">
    <source>
        <dbReference type="ARBA" id="ARBA00022448"/>
    </source>
</evidence>
<dbReference type="GeneID" id="22283446"/>
<name>A0A0A0VB32_9ECHI</name>
<sequence length="98" mass="10630">MSSYLTIIISIFYIGVLGILLNRLHLLSILLCLELLLISLFMGFVIISLALSNNILLSNNLILLTLSACEASAGLSLMVALSRTHNSDLVSSINILQQ</sequence>
<keyword evidence="12 15" id="KW-0830">Ubiquinone</keyword>
<evidence type="ECO:0000256" key="13">
    <source>
        <dbReference type="ARBA" id="ARBA00023128"/>
    </source>
</evidence>
<evidence type="ECO:0000256" key="2">
    <source>
        <dbReference type="ARBA" id="ARBA00010519"/>
    </source>
</evidence>
<evidence type="ECO:0000256" key="6">
    <source>
        <dbReference type="ARBA" id="ARBA00022660"/>
    </source>
</evidence>